<evidence type="ECO:0000256" key="5">
    <source>
        <dbReference type="ARBA" id="ARBA00022824"/>
    </source>
</evidence>
<dbReference type="Pfam" id="PF06703">
    <property type="entry name" value="SPC25"/>
    <property type="match status" value="1"/>
</dbReference>
<dbReference type="GO" id="GO:0006465">
    <property type="term" value="P:signal peptide processing"/>
    <property type="evidence" value="ECO:0007669"/>
    <property type="project" value="UniProtKB-UniRule"/>
</dbReference>
<evidence type="ECO:0000313" key="10">
    <source>
        <dbReference type="EMBL" id="GAT93747.1"/>
    </source>
</evidence>
<keyword evidence="7 9" id="KW-0472">Membrane</keyword>
<gene>
    <name evidence="10" type="ORF">CL6EHI_051790</name>
</gene>
<evidence type="ECO:0000256" key="2">
    <source>
        <dbReference type="ARBA" id="ARBA00007324"/>
    </source>
</evidence>
<dbReference type="GO" id="GO:0005787">
    <property type="term" value="C:signal peptidase complex"/>
    <property type="evidence" value="ECO:0007669"/>
    <property type="project" value="UniProtKB-UniRule"/>
</dbReference>
<proteinExistence type="inferred from homology"/>
<evidence type="ECO:0000256" key="4">
    <source>
        <dbReference type="ARBA" id="ARBA00022692"/>
    </source>
</evidence>
<organism evidence="10 11">
    <name type="scientific">Entamoeba histolytica</name>
    <dbReference type="NCBI Taxonomy" id="5759"/>
    <lineage>
        <taxon>Eukaryota</taxon>
        <taxon>Amoebozoa</taxon>
        <taxon>Evosea</taxon>
        <taxon>Archamoebae</taxon>
        <taxon>Mastigamoebida</taxon>
        <taxon>Entamoebidae</taxon>
        <taxon>Entamoeba</taxon>
    </lineage>
</organism>
<dbReference type="Proteomes" id="UP000078387">
    <property type="component" value="Unassembled WGS sequence"/>
</dbReference>
<dbReference type="AlphaFoldDB" id="A0A5K1UEQ7"/>
<comment type="function">
    <text evidence="8 9">Component of the signal peptidase complex (SPC) which catalyzes the cleavage of N-terminal signal sequences from nascent proteins as they are translocated into the lumen of the endoplasmic reticulum. Enhances the enzymatic activity of SPC and facilitates the interactions between different components of the translocation site.</text>
</comment>
<evidence type="ECO:0000313" key="11">
    <source>
        <dbReference type="Proteomes" id="UP000078387"/>
    </source>
</evidence>
<evidence type="ECO:0000256" key="1">
    <source>
        <dbReference type="ARBA" id="ARBA00004477"/>
    </source>
</evidence>
<feature type="transmembrane region" description="Helical" evidence="9">
    <location>
        <begin position="41"/>
        <end position="65"/>
    </location>
</feature>
<comment type="similarity">
    <text evidence="2 9">Belongs to the SPCS2 family.</text>
</comment>
<name>A0A5K1UEQ7_ENTHI</name>
<dbReference type="PANTHER" id="PTHR13085:SF0">
    <property type="entry name" value="SIGNAL PEPTIDASE COMPLEX SUBUNIT 2"/>
    <property type="match status" value="1"/>
</dbReference>
<evidence type="ECO:0000256" key="7">
    <source>
        <dbReference type="ARBA" id="ARBA00023136"/>
    </source>
</evidence>
<dbReference type="VEuPathDB" id="AmoebaDB:KM1_329600"/>
<accession>A0A5K1UEQ7</accession>
<evidence type="ECO:0000256" key="9">
    <source>
        <dbReference type="RuleBase" id="RU368033"/>
    </source>
</evidence>
<dbReference type="GO" id="GO:0008233">
    <property type="term" value="F:peptidase activity"/>
    <property type="evidence" value="ECO:0007669"/>
    <property type="project" value="UniProtKB-UniRule"/>
</dbReference>
<dbReference type="GO" id="GO:0045047">
    <property type="term" value="P:protein targeting to ER"/>
    <property type="evidence" value="ECO:0007669"/>
    <property type="project" value="TreeGrafter"/>
</dbReference>
<comment type="caution">
    <text evidence="10">The sequence shown here is derived from an EMBL/GenBank/DDBJ whole genome shotgun (WGS) entry which is preliminary data.</text>
</comment>
<evidence type="ECO:0000256" key="8">
    <source>
        <dbReference type="ARBA" id="ARBA00045608"/>
    </source>
</evidence>
<dbReference type="EMBL" id="BDEQ01000001">
    <property type="protein sequence ID" value="GAT93747.1"/>
    <property type="molecule type" value="Genomic_DNA"/>
</dbReference>
<reference evidence="10 11" key="1">
    <citation type="submission" date="2016-05" db="EMBL/GenBank/DDBJ databases">
        <title>First whole genome sequencing of Entamoeba histolytica HM1:IMSS-clone-6.</title>
        <authorList>
            <person name="Mukherjee Avik.K."/>
            <person name="Izumyama S."/>
            <person name="Nakada-Tsukui K."/>
            <person name="Nozaki T."/>
        </authorList>
    </citation>
    <scope>NUCLEOTIDE SEQUENCE [LARGE SCALE GENOMIC DNA]</scope>
    <source>
        <strain evidence="10 11">HM1:IMSS clone 6</strain>
    </source>
</reference>
<dbReference type="InterPro" id="IPR009582">
    <property type="entry name" value="Spc2/SPCS2"/>
</dbReference>
<sequence length="165" mass="19519">MGKNKLTVPKVSLYNPVELKKVLDLGLEEILKTQLKYDIDYWYSNTIIVCSVICSFLGALAWWYPKPWLESYWHIVAIIIIYIIVDGYLTYIMWFKHSGFAVAIKKPKIEFYSAMISYTPYFQIIMRKDKKEYSIEIEVNKVFDSEGKLLLPLYQGYVEKLINFE</sequence>
<evidence type="ECO:0000256" key="3">
    <source>
        <dbReference type="ARBA" id="ARBA00017057"/>
    </source>
</evidence>
<feature type="transmembrane region" description="Helical" evidence="9">
    <location>
        <begin position="71"/>
        <end position="95"/>
    </location>
</feature>
<comment type="subcellular location">
    <subcellularLocation>
        <location evidence="1 9">Endoplasmic reticulum membrane</location>
        <topology evidence="1 9">Multi-pass membrane protein</topology>
    </subcellularLocation>
</comment>
<protein>
    <recommendedName>
        <fullName evidence="3 9">Signal peptidase complex subunit 2</fullName>
    </recommendedName>
</protein>
<keyword evidence="5 9" id="KW-0256">Endoplasmic reticulum</keyword>
<keyword evidence="6 9" id="KW-1133">Transmembrane helix</keyword>
<keyword evidence="4 9" id="KW-0812">Transmembrane</keyword>
<dbReference type="VEuPathDB" id="AmoebaDB:EHI_051790"/>
<evidence type="ECO:0000256" key="6">
    <source>
        <dbReference type="ARBA" id="ARBA00022989"/>
    </source>
</evidence>
<dbReference type="PANTHER" id="PTHR13085">
    <property type="entry name" value="MICROSOMAL SIGNAL PEPTIDASE 25 KDA SUBUNIT"/>
    <property type="match status" value="1"/>
</dbReference>